<dbReference type="EMBL" id="AGCJ01000009">
    <property type="protein sequence ID" value="EHM43374.1"/>
    <property type="molecule type" value="Genomic_DNA"/>
</dbReference>
<dbReference type="Gene3D" id="3.30.70.260">
    <property type="match status" value="1"/>
</dbReference>
<dbReference type="Proteomes" id="UP000005481">
    <property type="component" value="Unassembled WGS sequence"/>
</dbReference>
<accession>G9YF39</accession>
<gene>
    <name evidence="1" type="ORF">HMPREF0080_00249</name>
</gene>
<dbReference type="RefSeq" id="WP_006789234.1">
    <property type="nucleotide sequence ID" value="NZ_JH417567.1"/>
</dbReference>
<name>G9YF39_9FIRM</name>
<dbReference type="HOGENOM" id="CLU_2821669_0_0_9"/>
<dbReference type="STRING" id="861450.HMPREF0080_00249"/>
<proteinExistence type="predicted"/>
<dbReference type="SUPFAM" id="SSF55021">
    <property type="entry name" value="ACT-like"/>
    <property type="match status" value="1"/>
</dbReference>
<evidence type="ECO:0008006" key="3">
    <source>
        <dbReference type="Google" id="ProtNLM"/>
    </source>
</evidence>
<evidence type="ECO:0000313" key="2">
    <source>
        <dbReference type="Proteomes" id="UP000005481"/>
    </source>
</evidence>
<dbReference type="PATRIC" id="fig|861450.3.peg.236"/>
<comment type="caution">
    <text evidence="1">The sequence shown here is derived from an EMBL/GenBank/DDBJ whole genome shotgun (WGS) entry which is preliminary data.</text>
</comment>
<sequence length="66" mass="7180">MIGQISTILGEAQINITGMQVGKMTKKGTNIMAVAVENDIPNDVMLKLRAIDGILDMKLIHCEPNQ</sequence>
<keyword evidence="2" id="KW-1185">Reference proteome</keyword>
<dbReference type="AlphaFoldDB" id="G9YF39"/>
<reference evidence="1 2" key="1">
    <citation type="submission" date="2011-08" db="EMBL/GenBank/DDBJ databases">
        <authorList>
            <person name="Weinstock G."/>
            <person name="Sodergren E."/>
            <person name="Clifton S."/>
            <person name="Fulton L."/>
            <person name="Fulton B."/>
            <person name="Courtney L."/>
            <person name="Fronick C."/>
            <person name="Harrison M."/>
            <person name="Strong C."/>
            <person name="Farmer C."/>
            <person name="Delahaunty K."/>
            <person name="Markovic C."/>
            <person name="Hall O."/>
            <person name="Minx P."/>
            <person name="Tomlinson C."/>
            <person name="Mitreva M."/>
            <person name="Hou S."/>
            <person name="Chen J."/>
            <person name="Wollam A."/>
            <person name="Pepin K.H."/>
            <person name="Johnson M."/>
            <person name="Bhonagiri V."/>
            <person name="Zhang X."/>
            <person name="Suruliraj S."/>
            <person name="Warren W."/>
            <person name="Chinwalla A."/>
            <person name="Mardis E.R."/>
            <person name="Wilson R.K."/>
        </authorList>
    </citation>
    <scope>NUCLEOTIDE SEQUENCE [LARGE SCALE GENOMIC DNA]</scope>
    <source>
        <strain evidence="1 2">F0357</strain>
    </source>
</reference>
<dbReference type="eggNOG" id="COG0111">
    <property type="taxonomic scope" value="Bacteria"/>
</dbReference>
<dbReference type="InterPro" id="IPR045865">
    <property type="entry name" value="ACT-like_dom_sf"/>
</dbReference>
<protein>
    <recommendedName>
        <fullName evidence="3">ACT domain-containing protein</fullName>
    </recommendedName>
</protein>
<organism evidence="1 2">
    <name type="scientific">Anaeroglobus geminatus F0357</name>
    <dbReference type="NCBI Taxonomy" id="861450"/>
    <lineage>
        <taxon>Bacteria</taxon>
        <taxon>Bacillati</taxon>
        <taxon>Bacillota</taxon>
        <taxon>Negativicutes</taxon>
        <taxon>Veillonellales</taxon>
        <taxon>Veillonellaceae</taxon>
        <taxon>Anaeroglobus</taxon>
    </lineage>
</organism>
<evidence type="ECO:0000313" key="1">
    <source>
        <dbReference type="EMBL" id="EHM43374.1"/>
    </source>
</evidence>